<keyword evidence="2" id="KW-1185">Reference proteome</keyword>
<evidence type="ECO:0000313" key="1">
    <source>
        <dbReference type="EMBL" id="MFB9840717.1"/>
    </source>
</evidence>
<dbReference type="EMBL" id="JBHLZP010001313">
    <property type="protein sequence ID" value="MFB9840717.1"/>
    <property type="molecule type" value="Genomic_DNA"/>
</dbReference>
<protein>
    <submittedName>
        <fullName evidence="1">Uncharacterized protein</fullName>
    </submittedName>
</protein>
<proteinExistence type="predicted"/>
<accession>A0ABV5Z048</accession>
<evidence type="ECO:0000313" key="2">
    <source>
        <dbReference type="Proteomes" id="UP001589627"/>
    </source>
</evidence>
<reference evidence="1 2" key="1">
    <citation type="submission" date="2024-09" db="EMBL/GenBank/DDBJ databases">
        <authorList>
            <person name="Sun Q."/>
            <person name="Mori K."/>
        </authorList>
    </citation>
    <scope>NUCLEOTIDE SEQUENCE [LARGE SCALE GENOMIC DNA]</scope>
    <source>
        <strain evidence="1 2">TBRC 0563</strain>
    </source>
</reference>
<feature type="non-terminal residue" evidence="1">
    <location>
        <position position="1"/>
    </location>
</feature>
<organism evidence="1 2">
    <name type="scientific">Actinoallomurus acaciae</name>
    <dbReference type="NCBI Taxonomy" id="502577"/>
    <lineage>
        <taxon>Bacteria</taxon>
        <taxon>Bacillati</taxon>
        <taxon>Actinomycetota</taxon>
        <taxon>Actinomycetes</taxon>
        <taxon>Streptosporangiales</taxon>
        <taxon>Thermomonosporaceae</taxon>
        <taxon>Actinoallomurus</taxon>
    </lineage>
</organism>
<gene>
    <name evidence="1" type="ORF">ACFFNX_52235</name>
</gene>
<name>A0ABV5Z048_9ACTN</name>
<comment type="caution">
    <text evidence="1">The sequence shown here is derived from an EMBL/GenBank/DDBJ whole genome shotgun (WGS) entry which is preliminary data.</text>
</comment>
<sequence length="99" mass="11403">VRAEQEDAGEQRRAVDDGTLAGYRRRAELAAAARWPQDWRRHARHGEQDSGEIAPEPWFYAERMTLVAGVNQAASLEMWEEAWRVGRAFCSLCHSMRLF</sequence>
<dbReference type="Proteomes" id="UP001589627">
    <property type="component" value="Unassembled WGS sequence"/>
</dbReference>
<dbReference type="RefSeq" id="WP_378213930.1">
    <property type="nucleotide sequence ID" value="NZ_JBHLZP010001313.1"/>
</dbReference>
<feature type="non-terminal residue" evidence="1">
    <location>
        <position position="99"/>
    </location>
</feature>